<evidence type="ECO:0000256" key="1">
    <source>
        <dbReference type="ARBA" id="ARBA00023015"/>
    </source>
</evidence>
<proteinExistence type="predicted"/>
<dbReference type="EMBL" id="FMXB01000011">
    <property type="protein sequence ID" value="SDA59688.1"/>
    <property type="molecule type" value="Genomic_DNA"/>
</dbReference>
<keyword evidence="3" id="KW-0804">Transcription</keyword>
<evidence type="ECO:0000256" key="2">
    <source>
        <dbReference type="ARBA" id="ARBA00023125"/>
    </source>
</evidence>
<dbReference type="Gene3D" id="1.10.10.10">
    <property type="entry name" value="Winged helix-like DNA-binding domain superfamily/Winged helix DNA-binding domain"/>
    <property type="match status" value="1"/>
</dbReference>
<dbReference type="Pfam" id="PF12802">
    <property type="entry name" value="MarR_2"/>
    <property type="match status" value="1"/>
</dbReference>
<protein>
    <submittedName>
        <fullName evidence="5">DNA-binding transcriptional regulator, MarR family</fullName>
    </submittedName>
</protein>
<dbReference type="SMART" id="SM00347">
    <property type="entry name" value="HTH_MARR"/>
    <property type="match status" value="1"/>
</dbReference>
<feature type="domain" description="HTH marR-type" evidence="4">
    <location>
        <begin position="11"/>
        <end position="143"/>
    </location>
</feature>
<gene>
    <name evidence="5" type="ORF">SAMN02910315_01542</name>
</gene>
<keyword evidence="2 5" id="KW-0238">DNA-binding</keyword>
<dbReference type="GO" id="GO:0003700">
    <property type="term" value="F:DNA-binding transcription factor activity"/>
    <property type="evidence" value="ECO:0007669"/>
    <property type="project" value="InterPro"/>
</dbReference>
<dbReference type="InterPro" id="IPR000835">
    <property type="entry name" value="HTH_MarR-typ"/>
</dbReference>
<dbReference type="RefSeq" id="WP_149732075.1">
    <property type="nucleotide sequence ID" value="NZ_FMXB01000011.1"/>
</dbReference>
<dbReference type="AlphaFoldDB" id="A0A1G5WNE7"/>
<dbReference type="InterPro" id="IPR036388">
    <property type="entry name" value="WH-like_DNA-bd_sf"/>
</dbReference>
<evidence type="ECO:0000313" key="6">
    <source>
        <dbReference type="Proteomes" id="UP000323439"/>
    </source>
</evidence>
<evidence type="ECO:0000313" key="5">
    <source>
        <dbReference type="EMBL" id="SDA59688.1"/>
    </source>
</evidence>
<accession>A0A1G5WNE7</accession>
<reference evidence="5 6" key="1">
    <citation type="submission" date="2016-10" db="EMBL/GenBank/DDBJ databases">
        <authorList>
            <person name="Varghese N."/>
            <person name="Submissions S."/>
        </authorList>
    </citation>
    <scope>NUCLEOTIDE SEQUENCE [LARGE SCALE GENOMIC DNA]</scope>
    <source>
        <strain evidence="5 6">DSM 16643</strain>
    </source>
</reference>
<keyword evidence="1" id="KW-0805">Transcription regulation</keyword>
<dbReference type="SUPFAM" id="SSF46785">
    <property type="entry name" value="Winged helix' DNA-binding domain"/>
    <property type="match status" value="1"/>
</dbReference>
<name>A0A1G5WNE7_9EURY</name>
<dbReference type="STRING" id="230361.sm9_0374"/>
<keyword evidence="6" id="KW-1185">Reference proteome</keyword>
<dbReference type="PRINTS" id="PR00598">
    <property type="entry name" value="HTHMARR"/>
</dbReference>
<dbReference type="PROSITE" id="PS50995">
    <property type="entry name" value="HTH_MARR_2"/>
    <property type="match status" value="1"/>
</dbReference>
<evidence type="ECO:0000259" key="4">
    <source>
        <dbReference type="PROSITE" id="PS50995"/>
    </source>
</evidence>
<organism evidence="5 6">
    <name type="scientific">Methanobrevibacter millerae</name>
    <dbReference type="NCBI Taxonomy" id="230361"/>
    <lineage>
        <taxon>Archaea</taxon>
        <taxon>Methanobacteriati</taxon>
        <taxon>Methanobacteriota</taxon>
        <taxon>Methanomada group</taxon>
        <taxon>Methanobacteria</taxon>
        <taxon>Methanobacteriales</taxon>
        <taxon>Methanobacteriaceae</taxon>
        <taxon>Methanobrevibacter</taxon>
    </lineage>
</organism>
<dbReference type="Proteomes" id="UP000323439">
    <property type="component" value="Unassembled WGS sequence"/>
</dbReference>
<dbReference type="OrthoDB" id="10712at2157"/>
<dbReference type="PANTHER" id="PTHR42756">
    <property type="entry name" value="TRANSCRIPTIONAL REGULATOR, MARR"/>
    <property type="match status" value="1"/>
</dbReference>
<dbReference type="InterPro" id="IPR036390">
    <property type="entry name" value="WH_DNA-bd_sf"/>
</dbReference>
<sequence>MVDYEDIIKFSPFILNHLISLKETHDYYLKQFLKSETEISYSQYYMFMLLYYQPDVNQSDIAKACFMNRSGVSRAFADFEKKGLIERQTNPKNKRENIITLTDKGLKMAKFLEEKEIEWDNMICEELNISRENLLKILSELSLKSLYFNREKF</sequence>
<evidence type="ECO:0000256" key="3">
    <source>
        <dbReference type="ARBA" id="ARBA00023163"/>
    </source>
</evidence>
<dbReference type="GO" id="GO:0003677">
    <property type="term" value="F:DNA binding"/>
    <property type="evidence" value="ECO:0007669"/>
    <property type="project" value="UniProtKB-KW"/>
</dbReference>
<dbReference type="PANTHER" id="PTHR42756:SF1">
    <property type="entry name" value="TRANSCRIPTIONAL REPRESSOR OF EMRAB OPERON"/>
    <property type="match status" value="1"/>
</dbReference>